<protein>
    <recommendedName>
        <fullName evidence="3">Replication initiation protein</fullName>
    </recommendedName>
</protein>
<evidence type="ECO:0000313" key="2">
    <source>
        <dbReference type="Proteomes" id="UP000562984"/>
    </source>
</evidence>
<keyword evidence="2" id="KW-1185">Reference proteome</keyword>
<name>A0A849A734_9ACTN</name>
<gene>
    <name evidence="1" type="ORF">HKD39_04130</name>
</gene>
<dbReference type="AlphaFoldDB" id="A0A849A734"/>
<dbReference type="InterPro" id="IPR046828">
    <property type="entry name" value="RepSA"/>
</dbReference>
<accession>A0A849A734</accession>
<evidence type="ECO:0000313" key="1">
    <source>
        <dbReference type="EMBL" id="NNG34918.1"/>
    </source>
</evidence>
<sequence length="326" mass="35834">MTCSHGRTTRCPITHDDDDPRLGTPICPDCYDYTGAAAFNAKAPELWRRFTIALRRRCADELELPERQLGSIMRISFAKVAEFQARGVVHFHAIIRLDGPEVPYAPWPANLSNLDLPNLMRESAASGFLAASTDDGVRALRFGDQLDIRRVVGDTDDDGHVTPQKVAAYIAKYSTKAAEDFGLISGVRTAEAAALHGLSPHVVRMLRAVERLATQPEFAGIERWVHMLGFRGHFTTKSRAFSVTLGELRGARAAHRQADGFPLGDGIDRAGVAGHSESTLVVGSWKFRGLGHLSPGDLLLTTRVYTEHLEALDHAREEQQLATDYP</sequence>
<proteinExistence type="predicted"/>
<evidence type="ECO:0008006" key="3">
    <source>
        <dbReference type="Google" id="ProtNLM"/>
    </source>
</evidence>
<dbReference type="Pfam" id="PF20199">
    <property type="entry name" value="RepSA"/>
    <property type="match status" value="1"/>
</dbReference>
<reference evidence="1 2" key="1">
    <citation type="submission" date="2020-05" db="EMBL/GenBank/DDBJ databases">
        <title>Nakamurella sp. DB0629 isolated from air conditioner.</title>
        <authorList>
            <person name="Kim D.H."/>
            <person name="Kim D.-U."/>
        </authorList>
    </citation>
    <scope>NUCLEOTIDE SEQUENCE [LARGE SCALE GENOMIC DNA]</scope>
    <source>
        <strain evidence="1 2">DB0629</strain>
    </source>
</reference>
<organism evidence="1 2">
    <name type="scientific">Nakamurella aerolata</name>
    <dbReference type="NCBI Taxonomy" id="1656892"/>
    <lineage>
        <taxon>Bacteria</taxon>
        <taxon>Bacillati</taxon>
        <taxon>Actinomycetota</taxon>
        <taxon>Actinomycetes</taxon>
        <taxon>Nakamurellales</taxon>
        <taxon>Nakamurellaceae</taxon>
        <taxon>Nakamurella</taxon>
    </lineage>
</organism>
<dbReference type="Proteomes" id="UP000562984">
    <property type="component" value="Unassembled WGS sequence"/>
</dbReference>
<comment type="caution">
    <text evidence="1">The sequence shown here is derived from an EMBL/GenBank/DDBJ whole genome shotgun (WGS) entry which is preliminary data.</text>
</comment>
<dbReference type="EMBL" id="JABEND010000002">
    <property type="protein sequence ID" value="NNG34918.1"/>
    <property type="molecule type" value="Genomic_DNA"/>
</dbReference>